<evidence type="ECO:0000313" key="3">
    <source>
        <dbReference type="Proteomes" id="UP000279259"/>
    </source>
</evidence>
<dbReference type="AlphaFoldDB" id="A0A427YQC4"/>
<evidence type="ECO:0000313" key="2">
    <source>
        <dbReference type="EMBL" id="RSH93265.1"/>
    </source>
</evidence>
<feature type="compositionally biased region" description="Basic residues" evidence="1">
    <location>
        <begin position="41"/>
        <end position="50"/>
    </location>
</feature>
<protein>
    <submittedName>
        <fullName evidence="2">Uncharacterized protein</fullName>
    </submittedName>
</protein>
<comment type="caution">
    <text evidence="2">The sequence shown here is derived from an EMBL/GenBank/DDBJ whole genome shotgun (WGS) entry which is preliminary data.</text>
</comment>
<feature type="region of interest" description="Disordered" evidence="1">
    <location>
        <begin position="1"/>
        <end position="77"/>
    </location>
</feature>
<name>A0A427YQC4_9TREE</name>
<evidence type="ECO:0000256" key="1">
    <source>
        <dbReference type="SAM" id="MobiDB-lite"/>
    </source>
</evidence>
<feature type="compositionally biased region" description="Basic and acidic residues" evidence="1">
    <location>
        <begin position="113"/>
        <end position="125"/>
    </location>
</feature>
<gene>
    <name evidence="2" type="ORF">EHS25_007619</name>
</gene>
<feature type="compositionally biased region" description="Basic residues" evidence="1">
    <location>
        <begin position="1"/>
        <end position="14"/>
    </location>
</feature>
<dbReference type="Proteomes" id="UP000279259">
    <property type="component" value="Unassembled WGS sequence"/>
</dbReference>
<accession>A0A427YQC4</accession>
<sequence>MARTKQVTRRKKKAGGASNMSRAAALETIKAGTSTSNSKTKGGKPSKKGGKTLPSGGRAPTPTTASKPANWARNERKQDAKWLVRGFKRLHIDSKWAEPVYIKKAGEQTSAGSEKEEAALGKDDGTGEITSDTDPAERETKVTHFDRKSHLISLPNASSSDFGTIYVSQRLRADEIDQTAKIRRLLAPLAARTPSYAMLFGDEFIFRKAFAKANYQHWFDGMGAGLVYSSFYKTPGPNKVRAGFFVEYSGAVGVEDPTTIVQKHAWAAILFPATATRPKTIFHWDGNVLYWKGVYKAKYKTTCYRRHIMTKAHRDLSDLCGQAEEWLGGPSQPKQNACVEISLTWLQRVLVKQSVDEAFEEACKNSFKLEH</sequence>
<feature type="compositionally biased region" description="Low complexity" evidence="1">
    <location>
        <begin position="30"/>
        <end position="40"/>
    </location>
</feature>
<reference evidence="2 3" key="1">
    <citation type="submission" date="2018-11" db="EMBL/GenBank/DDBJ databases">
        <title>Genome sequence of Saitozyma podzolica DSM 27192.</title>
        <authorList>
            <person name="Aliyu H."/>
            <person name="Gorte O."/>
            <person name="Ochsenreither K."/>
        </authorList>
    </citation>
    <scope>NUCLEOTIDE SEQUENCE [LARGE SCALE GENOMIC DNA]</scope>
    <source>
        <strain evidence="2 3">DSM 27192</strain>
    </source>
</reference>
<dbReference type="EMBL" id="RSCD01000004">
    <property type="protein sequence ID" value="RSH93265.1"/>
    <property type="molecule type" value="Genomic_DNA"/>
</dbReference>
<proteinExistence type="predicted"/>
<feature type="region of interest" description="Disordered" evidence="1">
    <location>
        <begin position="106"/>
        <end position="142"/>
    </location>
</feature>
<keyword evidence="3" id="KW-1185">Reference proteome</keyword>
<organism evidence="2 3">
    <name type="scientific">Saitozyma podzolica</name>
    <dbReference type="NCBI Taxonomy" id="1890683"/>
    <lineage>
        <taxon>Eukaryota</taxon>
        <taxon>Fungi</taxon>
        <taxon>Dikarya</taxon>
        <taxon>Basidiomycota</taxon>
        <taxon>Agaricomycotina</taxon>
        <taxon>Tremellomycetes</taxon>
        <taxon>Tremellales</taxon>
        <taxon>Trimorphomycetaceae</taxon>
        <taxon>Saitozyma</taxon>
    </lineage>
</organism>